<comment type="caution">
    <text evidence="6">The sequence shown here is derived from an EMBL/GenBank/DDBJ whole genome shotgun (WGS) entry which is preliminary data.</text>
</comment>
<dbReference type="Pfam" id="PF00440">
    <property type="entry name" value="TetR_N"/>
    <property type="match status" value="1"/>
</dbReference>
<organism evidence="6 7">
    <name type="scientific">Cellulosimicrobium composti</name>
    <dbReference type="NCBI Taxonomy" id="2672572"/>
    <lineage>
        <taxon>Bacteria</taxon>
        <taxon>Bacillati</taxon>
        <taxon>Actinomycetota</taxon>
        <taxon>Actinomycetes</taxon>
        <taxon>Micrococcales</taxon>
        <taxon>Promicromonosporaceae</taxon>
        <taxon>Cellulosimicrobium</taxon>
    </lineage>
</organism>
<dbReference type="AlphaFoldDB" id="A0A6N7ZG63"/>
<feature type="domain" description="HTH tetR-type" evidence="5">
    <location>
        <begin position="6"/>
        <end position="65"/>
    </location>
</feature>
<dbReference type="RefSeq" id="WP_155098389.1">
    <property type="nucleotide sequence ID" value="NZ_WMKA01000006.1"/>
</dbReference>
<keyword evidence="1" id="KW-0805">Transcription regulation</keyword>
<keyword evidence="2 4" id="KW-0238">DNA-binding</keyword>
<evidence type="ECO:0000313" key="6">
    <source>
        <dbReference type="EMBL" id="MTG88240.1"/>
    </source>
</evidence>
<evidence type="ECO:0000256" key="2">
    <source>
        <dbReference type="ARBA" id="ARBA00023125"/>
    </source>
</evidence>
<protein>
    <submittedName>
        <fullName evidence="6">TetR family transcriptional regulator</fullName>
    </submittedName>
</protein>
<dbReference type="GO" id="GO:0003700">
    <property type="term" value="F:DNA-binding transcription factor activity"/>
    <property type="evidence" value="ECO:0007669"/>
    <property type="project" value="TreeGrafter"/>
</dbReference>
<evidence type="ECO:0000256" key="1">
    <source>
        <dbReference type="ARBA" id="ARBA00023015"/>
    </source>
</evidence>
<dbReference type="InterPro" id="IPR009057">
    <property type="entry name" value="Homeodomain-like_sf"/>
</dbReference>
<dbReference type="PRINTS" id="PR00455">
    <property type="entry name" value="HTHTETR"/>
</dbReference>
<dbReference type="SUPFAM" id="SSF48498">
    <property type="entry name" value="Tetracyclin repressor-like, C-terminal domain"/>
    <property type="match status" value="1"/>
</dbReference>
<dbReference type="PANTHER" id="PTHR30055">
    <property type="entry name" value="HTH-TYPE TRANSCRIPTIONAL REGULATOR RUTR"/>
    <property type="match status" value="1"/>
</dbReference>
<dbReference type="InterPro" id="IPR050109">
    <property type="entry name" value="HTH-type_TetR-like_transc_reg"/>
</dbReference>
<evidence type="ECO:0000313" key="7">
    <source>
        <dbReference type="Proteomes" id="UP000440668"/>
    </source>
</evidence>
<reference evidence="6 7" key="1">
    <citation type="submission" date="2019-11" db="EMBL/GenBank/DDBJ databases">
        <title>Cellulosimicrobium composti sp. nov. isolated from a compost.</title>
        <authorList>
            <person name="Yang Y."/>
        </authorList>
    </citation>
    <scope>NUCLEOTIDE SEQUENCE [LARGE SCALE GENOMIC DNA]</scope>
    <source>
        <strain evidence="6 7">BIT-GX5</strain>
    </source>
</reference>
<evidence type="ECO:0000256" key="4">
    <source>
        <dbReference type="PROSITE-ProRule" id="PRU00335"/>
    </source>
</evidence>
<dbReference type="EMBL" id="WMKA01000006">
    <property type="protein sequence ID" value="MTG88240.1"/>
    <property type="molecule type" value="Genomic_DNA"/>
</dbReference>
<dbReference type="Gene3D" id="1.10.357.10">
    <property type="entry name" value="Tetracycline Repressor, domain 2"/>
    <property type="match status" value="1"/>
</dbReference>
<gene>
    <name evidence="6" type="ORF">GJV82_04640</name>
</gene>
<keyword evidence="3" id="KW-0804">Transcription</keyword>
<dbReference type="GO" id="GO:0000976">
    <property type="term" value="F:transcription cis-regulatory region binding"/>
    <property type="evidence" value="ECO:0007669"/>
    <property type="project" value="TreeGrafter"/>
</dbReference>
<dbReference type="InterPro" id="IPR049445">
    <property type="entry name" value="TetR_SbtR-like_C"/>
</dbReference>
<sequence>MRADALRRRTAVVQAARSLIAARGSDVALDAVADAAGVGIGTLYRNFDSRAALLDAVALAILDEVHAVTQEAAQALAHSPQDAWDDYVRRLVGLELGALTAALADHAGDALARDVREAQDRALDGVGSLLAAAQGEGLVRDDLTPLELVTAVGMITRPQPEAVRRAAPDLRERMVSILLQGLRPEQRGAR</sequence>
<dbReference type="PANTHER" id="PTHR30055:SF234">
    <property type="entry name" value="HTH-TYPE TRANSCRIPTIONAL REGULATOR BETI"/>
    <property type="match status" value="1"/>
</dbReference>
<dbReference type="PROSITE" id="PS50977">
    <property type="entry name" value="HTH_TETR_2"/>
    <property type="match status" value="1"/>
</dbReference>
<dbReference type="Pfam" id="PF21597">
    <property type="entry name" value="TetR_C_43"/>
    <property type="match status" value="1"/>
</dbReference>
<dbReference type="SUPFAM" id="SSF46689">
    <property type="entry name" value="Homeodomain-like"/>
    <property type="match status" value="1"/>
</dbReference>
<accession>A0A6N7ZG63</accession>
<proteinExistence type="predicted"/>
<evidence type="ECO:0000256" key="3">
    <source>
        <dbReference type="ARBA" id="ARBA00023163"/>
    </source>
</evidence>
<dbReference type="InterPro" id="IPR001647">
    <property type="entry name" value="HTH_TetR"/>
</dbReference>
<evidence type="ECO:0000259" key="5">
    <source>
        <dbReference type="PROSITE" id="PS50977"/>
    </source>
</evidence>
<name>A0A6N7ZG63_9MICO</name>
<feature type="DNA-binding region" description="H-T-H motif" evidence="4">
    <location>
        <begin position="28"/>
        <end position="47"/>
    </location>
</feature>
<dbReference type="InterPro" id="IPR036271">
    <property type="entry name" value="Tet_transcr_reg_TetR-rel_C_sf"/>
</dbReference>
<dbReference type="Proteomes" id="UP000440668">
    <property type="component" value="Unassembled WGS sequence"/>
</dbReference>